<dbReference type="AlphaFoldDB" id="A0A6J4U9T2"/>
<sequence length="209" mass="22828">MPDCRHLLKAATIGGVFLGSVLTHQAVAQTATPAAMSASDRMNELGPENGMIALRAGLWDVTETRWPAPGAAPVTTTGLVAERVIMGSLLQEFLRPPSDTAHNDVKRTDLLSFNRVEGRWKYVSFDTRAPVGLMPALSAVPGDGSSIEIVFEPFAITGPGTQVTGQMLRMEQTIRYEGPDRDVKEQYFTLADGTGRKWLAHQYAYVRRP</sequence>
<evidence type="ECO:0008006" key="2">
    <source>
        <dbReference type="Google" id="ProtNLM"/>
    </source>
</evidence>
<evidence type="ECO:0000313" key="1">
    <source>
        <dbReference type="EMBL" id="CAA9544880.1"/>
    </source>
</evidence>
<accession>A0A6J4U9T2</accession>
<reference evidence="1" key="1">
    <citation type="submission" date="2020-02" db="EMBL/GenBank/DDBJ databases">
        <authorList>
            <person name="Meier V. D."/>
        </authorList>
    </citation>
    <scope>NUCLEOTIDE SEQUENCE</scope>
    <source>
        <strain evidence="1">AVDCRST_MAG87</strain>
    </source>
</reference>
<gene>
    <name evidence="1" type="ORF">AVDCRST_MAG87-391</name>
</gene>
<dbReference type="EMBL" id="CADCWJ010000096">
    <property type="protein sequence ID" value="CAA9544880.1"/>
    <property type="molecule type" value="Genomic_DNA"/>
</dbReference>
<protein>
    <recommendedName>
        <fullName evidence="2">DUF1579 domain-containing protein</fullName>
    </recommendedName>
</protein>
<name>A0A6J4U9T2_9BACT</name>
<proteinExistence type="predicted"/>
<organism evidence="1">
    <name type="scientific">uncultured Thermomicrobiales bacterium</name>
    <dbReference type="NCBI Taxonomy" id="1645740"/>
    <lineage>
        <taxon>Bacteria</taxon>
        <taxon>Pseudomonadati</taxon>
        <taxon>Thermomicrobiota</taxon>
        <taxon>Thermomicrobia</taxon>
        <taxon>Thermomicrobiales</taxon>
        <taxon>environmental samples</taxon>
    </lineage>
</organism>